<dbReference type="PANTHER" id="PTHR10039:SF15">
    <property type="entry name" value="NACHT DOMAIN-CONTAINING PROTEIN"/>
    <property type="match status" value="1"/>
</dbReference>
<dbReference type="EMBL" id="KN824495">
    <property type="protein sequence ID" value="KIM19989.1"/>
    <property type="molecule type" value="Genomic_DNA"/>
</dbReference>
<evidence type="ECO:0000313" key="4">
    <source>
        <dbReference type="Proteomes" id="UP000054097"/>
    </source>
</evidence>
<dbReference type="PANTHER" id="PTHR10039">
    <property type="entry name" value="AMELOGENIN"/>
    <property type="match status" value="1"/>
</dbReference>
<evidence type="ECO:0000313" key="3">
    <source>
        <dbReference type="EMBL" id="KIM19989.1"/>
    </source>
</evidence>
<dbReference type="SUPFAM" id="SSF52540">
    <property type="entry name" value="P-loop containing nucleoside triphosphate hydrolases"/>
    <property type="match status" value="1"/>
</dbReference>
<reference evidence="3 4" key="1">
    <citation type="submission" date="2014-04" db="EMBL/GenBank/DDBJ databases">
        <authorList>
            <consortium name="DOE Joint Genome Institute"/>
            <person name="Kuo A."/>
            <person name="Zuccaro A."/>
            <person name="Kohler A."/>
            <person name="Nagy L.G."/>
            <person name="Floudas D."/>
            <person name="Copeland A."/>
            <person name="Barry K.W."/>
            <person name="Cichocki N."/>
            <person name="Veneault-Fourrey C."/>
            <person name="LaButti K."/>
            <person name="Lindquist E.A."/>
            <person name="Lipzen A."/>
            <person name="Lundell T."/>
            <person name="Morin E."/>
            <person name="Murat C."/>
            <person name="Sun H."/>
            <person name="Tunlid A."/>
            <person name="Henrissat B."/>
            <person name="Grigoriev I.V."/>
            <person name="Hibbett D.S."/>
            <person name="Martin F."/>
            <person name="Nordberg H.P."/>
            <person name="Cantor M.N."/>
            <person name="Hua S.X."/>
        </authorList>
    </citation>
    <scope>NUCLEOTIDE SEQUENCE [LARGE SCALE GENOMIC DNA]</scope>
    <source>
        <strain evidence="3 4">MAFF 305830</strain>
    </source>
</reference>
<dbReference type="AlphaFoldDB" id="A0A0C3AIV4"/>
<dbReference type="InterPro" id="IPR027417">
    <property type="entry name" value="P-loop_NTPase"/>
</dbReference>
<protein>
    <recommendedName>
        <fullName evidence="2">Nephrocystin 3-like N-terminal domain-containing protein</fullName>
    </recommendedName>
</protein>
<evidence type="ECO:0000259" key="2">
    <source>
        <dbReference type="Pfam" id="PF24883"/>
    </source>
</evidence>
<feature type="domain" description="Nephrocystin 3-like N-terminal" evidence="2">
    <location>
        <begin position="216"/>
        <end position="370"/>
    </location>
</feature>
<accession>A0A0C3AIV4</accession>
<reference evidence="4" key="2">
    <citation type="submission" date="2015-01" db="EMBL/GenBank/DDBJ databases">
        <title>Evolutionary Origins and Diversification of the Mycorrhizal Mutualists.</title>
        <authorList>
            <consortium name="DOE Joint Genome Institute"/>
            <consortium name="Mycorrhizal Genomics Consortium"/>
            <person name="Kohler A."/>
            <person name="Kuo A."/>
            <person name="Nagy L.G."/>
            <person name="Floudas D."/>
            <person name="Copeland A."/>
            <person name="Barry K.W."/>
            <person name="Cichocki N."/>
            <person name="Veneault-Fourrey C."/>
            <person name="LaButti K."/>
            <person name="Lindquist E.A."/>
            <person name="Lipzen A."/>
            <person name="Lundell T."/>
            <person name="Morin E."/>
            <person name="Murat C."/>
            <person name="Riley R."/>
            <person name="Ohm R."/>
            <person name="Sun H."/>
            <person name="Tunlid A."/>
            <person name="Henrissat B."/>
            <person name="Grigoriev I.V."/>
            <person name="Hibbett D.S."/>
            <person name="Martin F."/>
        </authorList>
    </citation>
    <scope>NUCLEOTIDE SEQUENCE [LARGE SCALE GENOMIC DNA]</scope>
    <source>
        <strain evidence="4">MAFF 305830</strain>
    </source>
</reference>
<keyword evidence="4" id="KW-1185">Reference proteome</keyword>
<dbReference type="Pfam" id="PF24883">
    <property type="entry name" value="NPHP3_N"/>
    <property type="match status" value="1"/>
</dbReference>
<keyword evidence="1" id="KW-0677">Repeat</keyword>
<dbReference type="OrthoDB" id="3267051at2759"/>
<organism evidence="3 4">
    <name type="scientific">Serendipita vermifera MAFF 305830</name>
    <dbReference type="NCBI Taxonomy" id="933852"/>
    <lineage>
        <taxon>Eukaryota</taxon>
        <taxon>Fungi</taxon>
        <taxon>Dikarya</taxon>
        <taxon>Basidiomycota</taxon>
        <taxon>Agaricomycotina</taxon>
        <taxon>Agaricomycetes</taxon>
        <taxon>Sebacinales</taxon>
        <taxon>Serendipitaceae</taxon>
        <taxon>Serendipita</taxon>
    </lineage>
</organism>
<dbReference type="Gene3D" id="3.40.50.300">
    <property type="entry name" value="P-loop containing nucleotide triphosphate hydrolases"/>
    <property type="match status" value="1"/>
</dbReference>
<dbReference type="HOGENOM" id="CLU_000288_6_5_1"/>
<dbReference type="InterPro" id="IPR056884">
    <property type="entry name" value="NPHP3-like_N"/>
</dbReference>
<proteinExistence type="predicted"/>
<sequence length="682" mass="77106">MPEFGFLKRIPFKKKKPGNERTSNASADLVDIPSSISQSTDLRDPLNATSEALKKVLETAGTMDPLGEEWIIPLRRLLFHHDTLESQNEKLEEDVQIDQTPPPPEPNVIYLLEAYAKELNKIYRLLCGVKTSSLSLGSSNKTIAKTIRDMDTIFEQYTDALHNFAAESIVRIKPPQPHSAHGSLVNAPHILRKVPTVYGVQHVPCLVGTREKTLAAITEWADEKADAQPIFLLLDVAGSGKSTVAKHMANQWTRDKRLLARFFFSRDTLTTMSTDSFCSTVSNSFIAQDLNFETPIKAFKKRPDFALLSFEELFNGLIINPLEELNQEAILIIDALDECDNERGSRNELLSVLRNQRTSRPLLRIFATGRPELDIKQWAHHSGIRYASFFQLEGGDKDVEVYIKHRLQHFSNIQDRLYHVIKHADGVFIWARIACDLIDTSADPDGLLEELGKEVSLDFLYKVALGQSIPKDERSQQAFTVVFQMILAAREPLSVAELEKLSPKSGIVEGVVSRLGALLLYKDRYDPIRLLHATFREFLTSRAKAGIFFIQPEHGNQTLTLGCLSVIINCPAKNYSDLRNLDTVSTRAYVYSSKSWVYHCMASYRKLALNGPILEFAHSTLQTWADFADKWSGLDTRSCLRDVLVLSQQNMSPKITEAIVSYGLKTEARKAELPRYMDEWEY</sequence>
<gene>
    <name evidence="3" type="ORF">M408DRAFT_334180</name>
</gene>
<name>A0A0C3AIV4_SERVB</name>
<evidence type="ECO:0000256" key="1">
    <source>
        <dbReference type="ARBA" id="ARBA00022737"/>
    </source>
</evidence>
<dbReference type="Proteomes" id="UP000054097">
    <property type="component" value="Unassembled WGS sequence"/>
</dbReference>